<comment type="caution">
    <text evidence="1">The sequence shown here is derived from an EMBL/GenBank/DDBJ whole genome shotgun (WGS) entry which is preliminary data.</text>
</comment>
<proteinExistence type="predicted"/>
<reference evidence="2" key="1">
    <citation type="journal article" date="2019" name="Int. J. Syst. Evol. Microbiol.">
        <title>The Global Catalogue of Microorganisms (GCM) 10K type strain sequencing project: providing services to taxonomists for standard genome sequencing and annotation.</title>
        <authorList>
            <consortium name="The Broad Institute Genomics Platform"/>
            <consortium name="The Broad Institute Genome Sequencing Center for Infectious Disease"/>
            <person name="Wu L."/>
            <person name="Ma J."/>
        </authorList>
    </citation>
    <scope>NUCLEOTIDE SEQUENCE [LARGE SCALE GENOMIC DNA]</scope>
    <source>
        <strain evidence="2">CCUG 63830</strain>
    </source>
</reference>
<dbReference type="Proteomes" id="UP001596317">
    <property type="component" value="Unassembled WGS sequence"/>
</dbReference>
<sequence length="183" mass="20855">MAYNLALWQQLGINEEALWALAEQGRSTVVADPRPWVSAALQRGLAQIMGELHSLNFGTMDHHNFYTVVGRRQLTGFAQERKIRTFEGAEFWYYKTVPNLFFQARVDHSTPRLALTFLTPELEADYDAYMMQMCDSVHAVYALPPQQAAVSWTKLCGRSPVQHGFTLIGVEGDRLTFEWVPTQ</sequence>
<evidence type="ECO:0000313" key="2">
    <source>
        <dbReference type="Proteomes" id="UP001596317"/>
    </source>
</evidence>
<dbReference type="EMBL" id="JBHSWB010000004">
    <property type="protein sequence ID" value="MFC6663803.1"/>
    <property type="molecule type" value="Genomic_DNA"/>
</dbReference>
<organism evidence="1 2">
    <name type="scientific">Deinococcus multiflagellatus</name>
    <dbReference type="NCBI Taxonomy" id="1656887"/>
    <lineage>
        <taxon>Bacteria</taxon>
        <taxon>Thermotogati</taxon>
        <taxon>Deinococcota</taxon>
        <taxon>Deinococci</taxon>
        <taxon>Deinococcales</taxon>
        <taxon>Deinococcaceae</taxon>
        <taxon>Deinococcus</taxon>
    </lineage>
</organism>
<gene>
    <name evidence="1" type="ORF">ACFP90_27810</name>
</gene>
<evidence type="ECO:0000313" key="1">
    <source>
        <dbReference type="EMBL" id="MFC6663803.1"/>
    </source>
</evidence>
<dbReference type="RefSeq" id="WP_380059367.1">
    <property type="nucleotide sequence ID" value="NZ_JBHSWB010000004.1"/>
</dbReference>
<name>A0ABW1ZTG6_9DEIO</name>
<protein>
    <submittedName>
        <fullName evidence="1">Uncharacterized protein</fullName>
    </submittedName>
</protein>
<accession>A0ABW1ZTG6</accession>
<keyword evidence="2" id="KW-1185">Reference proteome</keyword>